<dbReference type="Gene3D" id="3.60.130.30">
    <property type="match status" value="1"/>
</dbReference>
<reference evidence="2 3" key="1">
    <citation type="submission" date="2018-08" db="EMBL/GenBank/DDBJ databases">
        <title>Genome and evolution of the arbuscular mycorrhizal fungus Diversispora epigaea (formerly Glomus versiforme) and its bacterial endosymbionts.</title>
        <authorList>
            <person name="Sun X."/>
            <person name="Fei Z."/>
            <person name="Harrison M."/>
        </authorList>
    </citation>
    <scope>NUCLEOTIDE SEQUENCE [LARGE SCALE GENOMIC DNA]</scope>
    <source>
        <strain evidence="2 3">IT104</strain>
    </source>
</reference>
<comment type="caution">
    <text evidence="2">The sequence shown here is derived from an EMBL/GenBank/DDBJ whole genome shotgun (WGS) entry which is preliminary data.</text>
</comment>
<keyword evidence="1" id="KW-1133">Transmembrane helix</keyword>
<sequence>MLKAKNIDVGGDTNQPAYMHRAIVFRRDLEKENTQGIKLWDIPVGIRHNELKIELENLFVGITARELMPRVEKLGAKTCYFPRTRNYRRRGKLLFPSLQKNKKTLCLANENFSIKIVDIKTKTCHRCQSDEHLVTNCPRTERDNKFKEKNVERPPPEEVKERVKQHLQQWTGKDKVVLDNMNNFWMKNFEPKTTILEQIYDLVLRGITCDEIWEHIRMCNNKLQARYIPEEWSKGNIVLIPKPKDREGQLEITRPITLMETMCKFFTIIINTRLAKKTKFLILTTMLGCRETYFIPNTYSEQHHGRGQGKKKKHQQQHQQEDYVIFNLSQHRCQRASENATDVETICYQKYLWNTHPSNKRSTKIQHKIPLYNLLAEFLIKECTKNYSLELSNIPSDYLKLIISIKDDVGKNNEKWNELITWFSKKNQVPKHIEKGKLQKVLKQKCDKLYENGSFKIKLTKLQKDNLIKSTRQIDGLVKNIRCFINSGYIVNQNNQTSIHLENVNNSNALLQVTKAVNEYYFHLVDKNNEIHRTSILSALTMQNHQICVNNLLCNLVPLSNNINKFIQENYGNVYMKLKQLSWNPFVLKFFGIFSIIVIAINFNTISDYHWDENNTPNCLYCLVSLGDFRDGELYFSQLHTLVPLQPDNFHNIMDIDDAELIKTLYDNKNLNTKKTKLTKIQDFQQRYQILILIKIEIKFRLKL</sequence>
<dbReference type="EMBL" id="PQFF01000504">
    <property type="protein sequence ID" value="RHZ46862.1"/>
    <property type="molecule type" value="Genomic_DNA"/>
</dbReference>
<organism evidence="2 3">
    <name type="scientific">Diversispora epigaea</name>
    <dbReference type="NCBI Taxonomy" id="1348612"/>
    <lineage>
        <taxon>Eukaryota</taxon>
        <taxon>Fungi</taxon>
        <taxon>Fungi incertae sedis</taxon>
        <taxon>Mucoromycota</taxon>
        <taxon>Glomeromycotina</taxon>
        <taxon>Glomeromycetes</taxon>
        <taxon>Diversisporales</taxon>
        <taxon>Diversisporaceae</taxon>
        <taxon>Diversispora</taxon>
    </lineage>
</organism>
<evidence type="ECO:0000256" key="1">
    <source>
        <dbReference type="SAM" id="Phobius"/>
    </source>
</evidence>
<dbReference type="STRING" id="1348612.A0A397G777"/>
<keyword evidence="1" id="KW-0472">Membrane</keyword>
<keyword evidence="1" id="KW-0812">Transmembrane</keyword>
<evidence type="ECO:0000313" key="3">
    <source>
        <dbReference type="Proteomes" id="UP000266861"/>
    </source>
</evidence>
<proteinExistence type="predicted"/>
<feature type="transmembrane region" description="Helical" evidence="1">
    <location>
        <begin position="586"/>
        <end position="603"/>
    </location>
</feature>
<protein>
    <submittedName>
        <fullName evidence="2">Uncharacterized protein</fullName>
    </submittedName>
</protein>
<dbReference type="AlphaFoldDB" id="A0A397G777"/>
<keyword evidence="3" id="KW-1185">Reference proteome</keyword>
<gene>
    <name evidence="2" type="ORF">Glove_606g131</name>
</gene>
<evidence type="ECO:0000313" key="2">
    <source>
        <dbReference type="EMBL" id="RHZ46862.1"/>
    </source>
</evidence>
<dbReference type="Proteomes" id="UP000266861">
    <property type="component" value="Unassembled WGS sequence"/>
</dbReference>
<name>A0A397G777_9GLOM</name>
<dbReference type="OrthoDB" id="2320867at2759"/>
<accession>A0A397G777</accession>